<sequence length="1406" mass="153068">MNQSTFTRQDTQTSYNGSKSHHTPSTATLASAWSENYYPQDPVIVSQQTAERVHVPTVAISSSSSTIPVAKSSSRHLATSTTAPPAGTGSLPTTTKPAPVSAPSPTSSAAPTFTPSFSRHPVKSAPPNSRDDLEFWASLYAQHPVITQQRHEPAALSPPRTTNKKGGPFVKIWQVLRKTHLKERGGDRSDRFRFETLAPEETPTTTTATKISPSTSSFSVVIFFTVEEGEQRDNQQRKFGSGSRNSKRWSLPPTLQLWCVESARNRNRMLFNQKELMGSFVPNALSFHPDSNGHDVTAPLYIYETQTLGLDAVSQEGPMVLELKLQSTEGAIYSDFFYLFVQEKEGAAGVNGGKFIETAVITPRSQGIVEPRSLGSSGSAGGGSHSNGQRLVTGVHNNDSVESSIGSHDNEHHKDRGEWDMTEDEVEEEEGEEVEGVEEDDFDEEKPIGGIKVKKRSPAGGRGGGGDGSVEPDAGEHLMQATSQFFSKMGYWLYNSRVVQYIARDERTRIKTAFQPEDIWMLGICYSLQLQLENNNASETPVVQEPAESEKQGHLDRTLTEDNASVTSLSQGSTLVNGDTTLSERPQPHRSMSLTKFATTTPDRSSATSCISCHEAQSHSHSRTITPDTVSDTAVVSPAVITFDQQPSEANSLPSPATLPSTKRSSKLASRFSKLSLGSESSLAKEAARHGCSSLDAGKGDATEKTDPTKTDPIPTPPSPRKAGKRRMTISGLFSWDSSSSDSKNSAPRMPALPTSSSSISALKNLVRTSGSKPQQSPSTVIPSNSTRVSPQSTIFMEPESLEDDDFANVEYPPELIGRQPTSSSSGLGSILESQSVDATSEAQDQVSKKLPTPPPSSSSLSARELEAPDAAAGPKRERRRKTSQMAMQGPTGLQSMDQQQQYPTTQGSPSVSENVPHMSHPSGSSSRRQSSMPPSTTSTPTKGRPRTATSSISSVPSASPSSLLSATPASSNGGSSSGSAIRRSWRSLSLSLASAKSALPLVSSASFSLRSPKLPSQFNEGLMRRDYGELGSEEDYFSNAFNVPGAVTLPPAVTASLALLRTTPSSITSTLTPEQVTLNLFMMDFQSRLWFTYRKDLARIEPSFYTCDSGWGCMMRTGQSLLAQAFIQVLMGREWRVHHHDQPQPTQRRQERRYKEVVSWFVDEAERPYSIHRIAKQGLALDKRIGEWFGPSTVAHALKRLTKLHYDCPLKVIVPMDGTVRVSAVLRAASSHSSHLSASTTSSTSPSPSPDPILRTTPASLQAWRPVLLLIPARYGLDRVTGKYLANLKKLFRMPQFLGIAGGRPNRSLYFVASQGDELFYYDPHFVKQRVTPEELGSCPMPSFHCPVVRTMHISELDPSMLLGFLIQSRDELDDLRVRLDRDMVEVSYPLLTFVDDSRVSASAL</sequence>
<keyword evidence="5 14" id="KW-0645">Protease</keyword>
<keyword evidence="15" id="KW-1185">Reference proteome</keyword>
<dbReference type="GO" id="GO:0000045">
    <property type="term" value="P:autophagosome assembly"/>
    <property type="evidence" value="ECO:0007669"/>
    <property type="project" value="TreeGrafter"/>
</dbReference>
<reference evidence="14" key="1">
    <citation type="journal article" date="2020" name="Fungal Divers.">
        <title>Resolving the Mortierellaceae phylogeny through synthesis of multi-gene phylogenetics and phylogenomics.</title>
        <authorList>
            <person name="Vandepol N."/>
            <person name="Liber J."/>
            <person name="Desiro A."/>
            <person name="Na H."/>
            <person name="Kennedy M."/>
            <person name="Barry K."/>
            <person name="Grigoriev I.V."/>
            <person name="Miller A.N."/>
            <person name="O'Donnell K."/>
            <person name="Stajich J.E."/>
            <person name="Bonito G."/>
        </authorList>
    </citation>
    <scope>NUCLEOTIDE SEQUENCE</scope>
    <source>
        <strain evidence="14">NRRL 6426</strain>
    </source>
</reference>
<keyword evidence="7" id="KW-0788">Thiol protease</keyword>
<dbReference type="GO" id="GO:0015031">
    <property type="term" value="P:protein transport"/>
    <property type="evidence" value="ECO:0007669"/>
    <property type="project" value="UniProtKB-KW"/>
</dbReference>
<feature type="compositionally biased region" description="Polar residues" evidence="12">
    <location>
        <begin position="884"/>
        <end position="914"/>
    </location>
</feature>
<evidence type="ECO:0000256" key="2">
    <source>
        <dbReference type="ARBA" id="ARBA00010958"/>
    </source>
</evidence>
<feature type="region of interest" description="Disordered" evidence="12">
    <location>
        <begin position="367"/>
        <end position="473"/>
    </location>
</feature>
<dbReference type="GO" id="GO:0035973">
    <property type="term" value="P:aggrephagy"/>
    <property type="evidence" value="ECO:0007669"/>
    <property type="project" value="TreeGrafter"/>
</dbReference>
<accession>A0A9P5S1B9</accession>
<dbReference type="GO" id="GO:0034727">
    <property type="term" value="P:piecemeal microautophagy of the nucleus"/>
    <property type="evidence" value="ECO:0007669"/>
    <property type="project" value="TreeGrafter"/>
</dbReference>
<feature type="domain" description="Peptidase C54 catalytic" evidence="13">
    <location>
        <begin position="1082"/>
        <end position="1378"/>
    </location>
</feature>
<dbReference type="GO" id="GO:0016485">
    <property type="term" value="P:protein processing"/>
    <property type="evidence" value="ECO:0007669"/>
    <property type="project" value="TreeGrafter"/>
</dbReference>
<evidence type="ECO:0000313" key="14">
    <source>
        <dbReference type="EMBL" id="KAF9152584.1"/>
    </source>
</evidence>
<feature type="region of interest" description="Disordered" evidence="12">
    <location>
        <begin position="645"/>
        <end position="666"/>
    </location>
</feature>
<keyword evidence="3" id="KW-0813">Transport</keyword>
<feature type="compositionally biased region" description="Low complexity" evidence="12">
    <location>
        <begin position="823"/>
        <end position="836"/>
    </location>
</feature>
<dbReference type="GO" id="GO:0005737">
    <property type="term" value="C:cytoplasm"/>
    <property type="evidence" value="ECO:0007669"/>
    <property type="project" value="UniProtKB-SubCell"/>
</dbReference>
<feature type="compositionally biased region" description="Basic and acidic residues" evidence="12">
    <location>
        <begin position="698"/>
        <end position="710"/>
    </location>
</feature>
<feature type="compositionally biased region" description="Polar residues" evidence="12">
    <location>
        <begin position="754"/>
        <end position="795"/>
    </location>
</feature>
<keyword evidence="9" id="KW-0072">Autophagy</keyword>
<feature type="compositionally biased region" description="Polar residues" evidence="12">
    <location>
        <begin position="395"/>
        <end position="407"/>
    </location>
</feature>
<comment type="subcellular location">
    <subcellularLocation>
        <location evidence="1">Cytoplasm</location>
    </subcellularLocation>
</comment>
<feature type="compositionally biased region" description="Low complexity" evidence="12">
    <location>
        <begin position="78"/>
        <end position="118"/>
    </location>
</feature>
<evidence type="ECO:0000256" key="5">
    <source>
        <dbReference type="ARBA" id="ARBA00022670"/>
    </source>
</evidence>
<feature type="region of interest" description="Disordered" evidence="12">
    <location>
        <begin position="1236"/>
        <end position="1256"/>
    </location>
</feature>
<dbReference type="PANTHER" id="PTHR22624:SF49">
    <property type="entry name" value="CYSTEINE PROTEASE"/>
    <property type="match status" value="1"/>
</dbReference>
<dbReference type="SUPFAM" id="SSF54001">
    <property type="entry name" value="Cysteine proteinases"/>
    <property type="match status" value="1"/>
</dbReference>
<keyword evidence="6" id="KW-0378">Hydrolase</keyword>
<feature type="region of interest" description="Disordered" evidence="12">
    <location>
        <begin position="688"/>
        <end position="981"/>
    </location>
</feature>
<dbReference type="OrthoDB" id="2960936at2759"/>
<dbReference type="Pfam" id="PF03416">
    <property type="entry name" value="Peptidase_C54"/>
    <property type="match status" value="1"/>
</dbReference>
<feature type="compositionally biased region" description="Polar residues" evidence="12">
    <location>
        <begin position="645"/>
        <end position="663"/>
    </location>
</feature>
<gene>
    <name evidence="14" type="primary">ATG4B_2</name>
    <name evidence="14" type="ORF">BG015_005038</name>
</gene>
<dbReference type="GO" id="GO:0004197">
    <property type="term" value="F:cysteine-type endopeptidase activity"/>
    <property type="evidence" value="ECO:0007669"/>
    <property type="project" value="TreeGrafter"/>
</dbReference>
<evidence type="ECO:0000256" key="10">
    <source>
        <dbReference type="ARBA" id="ARBA00029362"/>
    </source>
</evidence>
<evidence type="ECO:0000256" key="6">
    <source>
        <dbReference type="ARBA" id="ARBA00022801"/>
    </source>
</evidence>
<evidence type="ECO:0000256" key="9">
    <source>
        <dbReference type="ARBA" id="ARBA00023006"/>
    </source>
</evidence>
<feature type="compositionally biased region" description="Polar residues" evidence="12">
    <location>
        <begin position="837"/>
        <end position="846"/>
    </location>
</feature>
<evidence type="ECO:0000256" key="11">
    <source>
        <dbReference type="ARBA" id="ARBA00030240"/>
    </source>
</evidence>
<dbReference type="PANTHER" id="PTHR22624">
    <property type="entry name" value="CYSTEINE PROTEASE ATG4"/>
    <property type="match status" value="1"/>
</dbReference>
<dbReference type="GO" id="GO:0000423">
    <property type="term" value="P:mitophagy"/>
    <property type="evidence" value="ECO:0007669"/>
    <property type="project" value="TreeGrafter"/>
</dbReference>
<evidence type="ECO:0000256" key="1">
    <source>
        <dbReference type="ARBA" id="ARBA00004496"/>
    </source>
</evidence>
<evidence type="ECO:0000256" key="4">
    <source>
        <dbReference type="ARBA" id="ARBA00022490"/>
    </source>
</evidence>
<comment type="similarity">
    <text evidence="2">Belongs to the peptidase C54 family.</text>
</comment>
<feature type="region of interest" description="Disordered" evidence="12">
    <location>
        <begin position="537"/>
        <end position="593"/>
    </location>
</feature>
<dbReference type="GO" id="GO:0019786">
    <property type="term" value="F:protein-phosphatidylethanolamide deconjugating activity"/>
    <property type="evidence" value="ECO:0007669"/>
    <property type="project" value="InterPro"/>
</dbReference>
<organism evidence="14 15">
    <name type="scientific">Linnemannia schmuckeri</name>
    <dbReference type="NCBI Taxonomy" id="64567"/>
    <lineage>
        <taxon>Eukaryota</taxon>
        <taxon>Fungi</taxon>
        <taxon>Fungi incertae sedis</taxon>
        <taxon>Mucoromycota</taxon>
        <taxon>Mortierellomycotina</taxon>
        <taxon>Mortierellomycetes</taxon>
        <taxon>Mortierellales</taxon>
        <taxon>Mortierellaceae</taxon>
        <taxon>Linnemannia</taxon>
    </lineage>
</organism>
<dbReference type="InterPro" id="IPR005078">
    <property type="entry name" value="Peptidase_C54"/>
</dbReference>
<dbReference type="EMBL" id="JAAAUQ010000234">
    <property type="protein sequence ID" value="KAF9152584.1"/>
    <property type="molecule type" value="Genomic_DNA"/>
</dbReference>
<evidence type="ECO:0000256" key="3">
    <source>
        <dbReference type="ARBA" id="ARBA00022448"/>
    </source>
</evidence>
<keyword evidence="8" id="KW-0653">Protein transport</keyword>
<feature type="compositionally biased region" description="Low complexity" evidence="12">
    <location>
        <begin position="1236"/>
        <end position="1247"/>
    </location>
</feature>
<evidence type="ECO:0000256" key="12">
    <source>
        <dbReference type="SAM" id="MobiDB-lite"/>
    </source>
</evidence>
<evidence type="ECO:0000313" key="15">
    <source>
        <dbReference type="Proteomes" id="UP000748756"/>
    </source>
</evidence>
<dbReference type="InterPro" id="IPR046792">
    <property type="entry name" value="Peptidase_C54_cat"/>
</dbReference>
<feature type="compositionally biased region" description="Basic and acidic residues" evidence="12">
    <location>
        <begin position="548"/>
        <end position="560"/>
    </location>
</feature>
<comment type="catalytic activity">
    <reaction evidence="10">
        <text>[protein]-C-terminal L-amino acid-glycyl-phosphatidylethanolamide + H2O = [protein]-C-terminal L-amino acid-glycine + a 1,2-diacyl-sn-glycero-3-phosphoethanolamine</text>
        <dbReference type="Rhea" id="RHEA:67548"/>
        <dbReference type="Rhea" id="RHEA-COMP:17323"/>
        <dbReference type="Rhea" id="RHEA-COMP:17324"/>
        <dbReference type="ChEBI" id="CHEBI:15377"/>
        <dbReference type="ChEBI" id="CHEBI:64612"/>
        <dbReference type="ChEBI" id="CHEBI:172940"/>
        <dbReference type="ChEBI" id="CHEBI:172941"/>
    </reaction>
    <physiologicalReaction direction="left-to-right" evidence="10">
        <dbReference type="Rhea" id="RHEA:67549"/>
    </physiologicalReaction>
</comment>
<comment type="caution">
    <text evidence="14">The sequence shown here is derived from an EMBL/GenBank/DDBJ whole genome shotgun (WGS) entry which is preliminary data.</text>
</comment>
<feature type="compositionally biased region" description="Polar residues" evidence="12">
    <location>
        <begin position="59"/>
        <end position="77"/>
    </location>
</feature>
<feature type="region of interest" description="Disordered" evidence="12">
    <location>
        <begin position="1"/>
        <end position="27"/>
    </location>
</feature>
<evidence type="ECO:0000256" key="8">
    <source>
        <dbReference type="ARBA" id="ARBA00022927"/>
    </source>
</evidence>
<proteinExistence type="inferred from homology"/>
<evidence type="ECO:0000256" key="7">
    <source>
        <dbReference type="ARBA" id="ARBA00022807"/>
    </source>
</evidence>
<keyword evidence="4" id="KW-0963">Cytoplasm</keyword>
<feature type="compositionally biased region" description="Low complexity" evidence="12">
    <location>
        <begin position="731"/>
        <end position="746"/>
    </location>
</feature>
<dbReference type="InterPro" id="IPR038765">
    <property type="entry name" value="Papain-like_cys_pep_sf"/>
</dbReference>
<evidence type="ECO:0000259" key="13">
    <source>
        <dbReference type="Pfam" id="PF03416"/>
    </source>
</evidence>
<feature type="region of interest" description="Disordered" evidence="12">
    <location>
        <begin position="59"/>
        <end position="129"/>
    </location>
</feature>
<feature type="compositionally biased region" description="Polar residues" evidence="12">
    <location>
        <begin position="561"/>
        <end position="593"/>
    </location>
</feature>
<name>A0A9P5S1B9_9FUNG</name>
<feature type="compositionally biased region" description="Low complexity" evidence="12">
    <location>
        <begin position="917"/>
        <end position="981"/>
    </location>
</feature>
<dbReference type="Proteomes" id="UP000748756">
    <property type="component" value="Unassembled WGS sequence"/>
</dbReference>
<feature type="compositionally biased region" description="Acidic residues" evidence="12">
    <location>
        <begin position="420"/>
        <end position="444"/>
    </location>
</feature>
<protein>
    <recommendedName>
        <fullName evidence="11">Autophagy-related protein 4</fullName>
    </recommendedName>
</protein>
<feature type="compositionally biased region" description="Basic and acidic residues" evidence="12">
    <location>
        <begin position="408"/>
        <end position="419"/>
    </location>
</feature>